<proteinExistence type="predicted"/>
<evidence type="ECO:0000313" key="3">
    <source>
        <dbReference type="Proteomes" id="UP001160390"/>
    </source>
</evidence>
<organism evidence="2 3">
    <name type="scientific">Clonostachys chloroleuca</name>
    <dbReference type="NCBI Taxonomy" id="1926264"/>
    <lineage>
        <taxon>Eukaryota</taxon>
        <taxon>Fungi</taxon>
        <taxon>Dikarya</taxon>
        <taxon>Ascomycota</taxon>
        <taxon>Pezizomycotina</taxon>
        <taxon>Sordariomycetes</taxon>
        <taxon>Hypocreomycetidae</taxon>
        <taxon>Hypocreales</taxon>
        <taxon>Bionectriaceae</taxon>
        <taxon>Clonostachys</taxon>
    </lineage>
</organism>
<gene>
    <name evidence="2" type="ORF">CCHLO57077_00002589</name>
</gene>
<dbReference type="EMBL" id="CABFNP030001299">
    <property type="protein sequence ID" value="CAI6098607.1"/>
    <property type="molecule type" value="Genomic_DNA"/>
</dbReference>
<accession>A0AA35VK15</accession>
<evidence type="ECO:0000313" key="2">
    <source>
        <dbReference type="EMBL" id="CAI6098607.1"/>
    </source>
</evidence>
<reference evidence="2" key="1">
    <citation type="submission" date="2023-01" db="EMBL/GenBank/DDBJ databases">
        <authorList>
            <person name="Piombo E."/>
        </authorList>
    </citation>
    <scope>NUCLEOTIDE SEQUENCE</scope>
</reference>
<dbReference type="AlphaFoldDB" id="A0AA35VK15"/>
<feature type="region of interest" description="Disordered" evidence="1">
    <location>
        <begin position="67"/>
        <end position="87"/>
    </location>
</feature>
<protein>
    <submittedName>
        <fullName evidence="2">Uncharacterized protein</fullName>
    </submittedName>
</protein>
<name>A0AA35VK15_9HYPO</name>
<comment type="caution">
    <text evidence="2">The sequence shown here is derived from an EMBL/GenBank/DDBJ whole genome shotgun (WGS) entry which is preliminary data.</text>
</comment>
<keyword evidence="3" id="KW-1185">Reference proteome</keyword>
<evidence type="ECO:0000256" key="1">
    <source>
        <dbReference type="SAM" id="MobiDB-lite"/>
    </source>
</evidence>
<dbReference type="Proteomes" id="UP001160390">
    <property type="component" value="Unassembled WGS sequence"/>
</dbReference>
<sequence>MANKGTNKSKWTHPITTRTVFPIEASRVSLFGLAAEMEGIGEGSSMCANGRCEPLAPAELHRRDTTTEKRARGVFPPQHLLHPTTLA</sequence>